<accession>A0ABR1BB79</accession>
<name>A0ABR1BB79_POLSC</name>
<gene>
    <name evidence="2" type="ORF">RUM44_012407</name>
</gene>
<comment type="caution">
    <text evidence="2">The sequence shown here is derived from an EMBL/GenBank/DDBJ whole genome shotgun (WGS) entry which is preliminary data.</text>
</comment>
<organism evidence="2 3">
    <name type="scientific">Polyplax serrata</name>
    <name type="common">Common mouse louse</name>
    <dbReference type="NCBI Taxonomy" id="468196"/>
    <lineage>
        <taxon>Eukaryota</taxon>
        <taxon>Metazoa</taxon>
        <taxon>Ecdysozoa</taxon>
        <taxon>Arthropoda</taxon>
        <taxon>Hexapoda</taxon>
        <taxon>Insecta</taxon>
        <taxon>Pterygota</taxon>
        <taxon>Neoptera</taxon>
        <taxon>Paraneoptera</taxon>
        <taxon>Psocodea</taxon>
        <taxon>Troctomorpha</taxon>
        <taxon>Phthiraptera</taxon>
        <taxon>Anoplura</taxon>
        <taxon>Polyplacidae</taxon>
        <taxon>Polyplax</taxon>
    </lineage>
</organism>
<evidence type="ECO:0000256" key="1">
    <source>
        <dbReference type="SAM" id="MobiDB-lite"/>
    </source>
</evidence>
<feature type="region of interest" description="Disordered" evidence="1">
    <location>
        <begin position="60"/>
        <end position="99"/>
    </location>
</feature>
<dbReference type="Proteomes" id="UP001359485">
    <property type="component" value="Unassembled WGS sequence"/>
</dbReference>
<evidence type="ECO:0000313" key="3">
    <source>
        <dbReference type="Proteomes" id="UP001359485"/>
    </source>
</evidence>
<feature type="compositionally biased region" description="Basic and acidic residues" evidence="1">
    <location>
        <begin position="61"/>
        <end position="93"/>
    </location>
</feature>
<evidence type="ECO:0000313" key="2">
    <source>
        <dbReference type="EMBL" id="KAK6640710.1"/>
    </source>
</evidence>
<keyword evidence="3" id="KW-1185">Reference proteome</keyword>
<reference evidence="2 3" key="1">
    <citation type="submission" date="2023-09" db="EMBL/GenBank/DDBJ databases">
        <title>Genomes of two closely related lineages of the louse Polyplax serrata with different host specificities.</title>
        <authorList>
            <person name="Martinu J."/>
            <person name="Tarabai H."/>
            <person name="Stefka J."/>
            <person name="Hypsa V."/>
        </authorList>
    </citation>
    <scope>NUCLEOTIDE SEQUENCE [LARGE SCALE GENOMIC DNA]</scope>
    <source>
        <strain evidence="2">98ZLc_SE</strain>
    </source>
</reference>
<proteinExistence type="predicted"/>
<protein>
    <submittedName>
        <fullName evidence="2">Uncharacterized protein</fullName>
    </submittedName>
</protein>
<dbReference type="EMBL" id="JAWJWF010000001">
    <property type="protein sequence ID" value="KAK6640710.1"/>
    <property type="molecule type" value="Genomic_DNA"/>
</dbReference>
<sequence>MAPCGGEPPETIVKNGFTCFMAVFNGRLRDGSATYLTYPRVPGDFPSLLLSFHSTLYGSETSDKTDRTKHENFTLSERRKDGSDMHQGREYENNKNFNVRSLMQSTRHFHARSSMNTRKRS</sequence>